<comment type="caution">
    <text evidence="1">The sequence shown here is derived from an EMBL/GenBank/DDBJ whole genome shotgun (WGS) entry which is preliminary data.</text>
</comment>
<dbReference type="RefSeq" id="WP_154759564.1">
    <property type="nucleotide sequence ID" value="NZ_WMBA01000048.1"/>
</dbReference>
<sequence>MPTFVLVPDAWLVMASGSTATAGARIRRDTGHAAPSVPRQPADELRLAGAVDALAGELVARGSSEVVLGSGKAGAAIP</sequence>
<gene>
    <name evidence="1" type="ORF">GKO32_26185</name>
</gene>
<name>A0A6N7Z5B2_9PSEU</name>
<proteinExistence type="predicted"/>
<organism evidence="1 2">
    <name type="scientific">Amycolatopsis pithecellobii</name>
    <dbReference type="NCBI Taxonomy" id="664692"/>
    <lineage>
        <taxon>Bacteria</taxon>
        <taxon>Bacillati</taxon>
        <taxon>Actinomycetota</taxon>
        <taxon>Actinomycetes</taxon>
        <taxon>Pseudonocardiales</taxon>
        <taxon>Pseudonocardiaceae</taxon>
        <taxon>Amycolatopsis</taxon>
    </lineage>
</organism>
<evidence type="ECO:0000313" key="1">
    <source>
        <dbReference type="EMBL" id="MTD57433.1"/>
    </source>
</evidence>
<dbReference type="AlphaFoldDB" id="A0A6N7Z5B2"/>
<keyword evidence="2" id="KW-1185">Reference proteome</keyword>
<evidence type="ECO:0000313" key="2">
    <source>
        <dbReference type="Proteomes" id="UP000440096"/>
    </source>
</evidence>
<dbReference type="EMBL" id="WMBA01000048">
    <property type="protein sequence ID" value="MTD57433.1"/>
    <property type="molecule type" value="Genomic_DNA"/>
</dbReference>
<accession>A0A6N7Z5B2</accession>
<reference evidence="1 2" key="1">
    <citation type="submission" date="2019-11" db="EMBL/GenBank/DDBJ databases">
        <title>Draft genome of Amycolatopsis RM579.</title>
        <authorList>
            <person name="Duangmal K."/>
            <person name="Mingma R."/>
        </authorList>
    </citation>
    <scope>NUCLEOTIDE SEQUENCE [LARGE SCALE GENOMIC DNA]</scope>
    <source>
        <strain evidence="1 2">RM579</strain>
    </source>
</reference>
<protein>
    <submittedName>
        <fullName evidence="1">Uncharacterized protein</fullName>
    </submittedName>
</protein>
<dbReference type="Proteomes" id="UP000440096">
    <property type="component" value="Unassembled WGS sequence"/>
</dbReference>